<proteinExistence type="predicted"/>
<name>A0AA88EBU8_FICCA</name>
<dbReference type="EMBL" id="BTGU01001030">
    <property type="protein sequence ID" value="GMN70105.1"/>
    <property type="molecule type" value="Genomic_DNA"/>
</dbReference>
<accession>A0AA88EBU8</accession>
<dbReference type="AlphaFoldDB" id="A0AA88EBU8"/>
<keyword evidence="2" id="KW-1185">Reference proteome</keyword>
<protein>
    <submittedName>
        <fullName evidence="1">Uncharacterized protein</fullName>
    </submittedName>
</protein>
<sequence length="73" mass="8381">MCAVTGFTSDVRWWTEYCDGLRVRYMVVDNCPKQLCHSWRVADVTLREQLSNVDSLCNKYKKALGNRAGGLNH</sequence>
<evidence type="ECO:0000313" key="1">
    <source>
        <dbReference type="EMBL" id="GMN70105.1"/>
    </source>
</evidence>
<evidence type="ECO:0000313" key="2">
    <source>
        <dbReference type="Proteomes" id="UP001187192"/>
    </source>
</evidence>
<dbReference type="Proteomes" id="UP001187192">
    <property type="component" value="Unassembled WGS sequence"/>
</dbReference>
<gene>
    <name evidence="1" type="ORF">TIFTF001_039148</name>
</gene>
<comment type="caution">
    <text evidence="1">The sequence shown here is derived from an EMBL/GenBank/DDBJ whole genome shotgun (WGS) entry which is preliminary data.</text>
</comment>
<organism evidence="1 2">
    <name type="scientific">Ficus carica</name>
    <name type="common">Common fig</name>
    <dbReference type="NCBI Taxonomy" id="3494"/>
    <lineage>
        <taxon>Eukaryota</taxon>
        <taxon>Viridiplantae</taxon>
        <taxon>Streptophyta</taxon>
        <taxon>Embryophyta</taxon>
        <taxon>Tracheophyta</taxon>
        <taxon>Spermatophyta</taxon>
        <taxon>Magnoliopsida</taxon>
        <taxon>eudicotyledons</taxon>
        <taxon>Gunneridae</taxon>
        <taxon>Pentapetalae</taxon>
        <taxon>rosids</taxon>
        <taxon>fabids</taxon>
        <taxon>Rosales</taxon>
        <taxon>Moraceae</taxon>
        <taxon>Ficeae</taxon>
        <taxon>Ficus</taxon>
    </lineage>
</organism>
<reference evidence="1" key="1">
    <citation type="submission" date="2023-07" db="EMBL/GenBank/DDBJ databases">
        <title>draft genome sequence of fig (Ficus carica).</title>
        <authorList>
            <person name="Takahashi T."/>
            <person name="Nishimura K."/>
        </authorList>
    </citation>
    <scope>NUCLEOTIDE SEQUENCE</scope>
</reference>